<dbReference type="Pfam" id="PF04912">
    <property type="entry name" value="Dynamitin"/>
    <property type="match status" value="1"/>
</dbReference>
<evidence type="ECO:0000313" key="6">
    <source>
        <dbReference type="EMBL" id="KAK7573864.1"/>
    </source>
</evidence>
<evidence type="ECO:0000256" key="2">
    <source>
        <dbReference type="ARBA" id="ARBA00006176"/>
    </source>
</evidence>
<evidence type="ECO:0000313" key="7">
    <source>
        <dbReference type="Proteomes" id="UP001367676"/>
    </source>
</evidence>
<evidence type="ECO:0000256" key="4">
    <source>
        <dbReference type="ARBA" id="ARBA00023017"/>
    </source>
</evidence>
<keyword evidence="7" id="KW-1185">Reference proteome</keyword>
<dbReference type="GO" id="GO:0007017">
    <property type="term" value="P:microtubule-based process"/>
    <property type="evidence" value="ECO:0007669"/>
    <property type="project" value="InterPro"/>
</dbReference>
<dbReference type="InterPro" id="IPR028133">
    <property type="entry name" value="Dynamitin"/>
</dbReference>
<organism evidence="6 7">
    <name type="scientific">Parthenolecanium corni</name>
    <dbReference type="NCBI Taxonomy" id="536013"/>
    <lineage>
        <taxon>Eukaryota</taxon>
        <taxon>Metazoa</taxon>
        <taxon>Ecdysozoa</taxon>
        <taxon>Arthropoda</taxon>
        <taxon>Hexapoda</taxon>
        <taxon>Insecta</taxon>
        <taxon>Pterygota</taxon>
        <taxon>Neoptera</taxon>
        <taxon>Paraneoptera</taxon>
        <taxon>Hemiptera</taxon>
        <taxon>Sternorrhyncha</taxon>
        <taxon>Coccoidea</taxon>
        <taxon>Coccidae</taxon>
        <taxon>Parthenolecanium</taxon>
    </lineage>
</organism>
<evidence type="ECO:0000256" key="3">
    <source>
        <dbReference type="ARBA" id="ARBA00022490"/>
    </source>
</evidence>
<sequence>MADPKYANLYGIAHDQPDVYETCDLPEADQGYDLYEEKSEAIERLHISAPEAFSKFKGKQLDAASVDFSDRVGKNRSNGYNVRSQTWELAGFGENESPLEKYNRLKLEAEHLIEEVSTLSKKNETDLTKAADTLAVSVDSVNHLLSKIVDVKLEDKIGADFTHDTSKSDKLLFDKIINDLDDLGNEASSQPSQKVASLDVTSDIRNAGQYIFTLKPSQQKQVTSRVTDLEQKISKLETLIGSNTNQVVRLCNINTDDGLITCCQWMIAKLSLLDSSQLDLVESKINSINSKTEQILNSQNSVSQDPEKEKKINELYELCNRAKEKSDTLTNIIERMTALESLHRQGKQSVQTITHLETLQAEIATKLANNNALLNNVKENLSSNISVIKDNVESLKTRVENLLSKR</sequence>
<keyword evidence="5" id="KW-0175">Coiled coil</keyword>
<keyword evidence="3" id="KW-0963">Cytoplasm</keyword>
<dbReference type="EMBL" id="JBBCAQ010000037">
    <property type="protein sequence ID" value="KAK7573864.1"/>
    <property type="molecule type" value="Genomic_DNA"/>
</dbReference>
<evidence type="ECO:0000256" key="5">
    <source>
        <dbReference type="SAM" id="Coils"/>
    </source>
</evidence>
<dbReference type="GO" id="GO:0005737">
    <property type="term" value="C:cytoplasm"/>
    <property type="evidence" value="ECO:0007669"/>
    <property type="project" value="UniProtKB-SubCell"/>
</dbReference>
<comment type="subcellular location">
    <subcellularLocation>
        <location evidence="1">Cytoplasm</location>
    </subcellularLocation>
</comment>
<evidence type="ECO:0008006" key="8">
    <source>
        <dbReference type="Google" id="ProtNLM"/>
    </source>
</evidence>
<dbReference type="PANTHER" id="PTHR15346">
    <property type="entry name" value="DYNACTIN SUBUNIT"/>
    <property type="match status" value="1"/>
</dbReference>
<accession>A0AAN9T883</accession>
<dbReference type="Proteomes" id="UP001367676">
    <property type="component" value="Unassembled WGS sequence"/>
</dbReference>
<proteinExistence type="inferred from homology"/>
<feature type="coiled-coil region" evidence="5">
    <location>
        <begin position="356"/>
        <end position="405"/>
    </location>
</feature>
<name>A0AAN9T883_9HEMI</name>
<keyword evidence="4" id="KW-0243">Dynein</keyword>
<reference evidence="6 7" key="1">
    <citation type="submission" date="2024-03" db="EMBL/GenBank/DDBJ databases">
        <title>Adaptation during the transition from Ophiocordyceps entomopathogen to insect associate is accompanied by gene loss and intensified selection.</title>
        <authorList>
            <person name="Ward C.M."/>
            <person name="Onetto C.A."/>
            <person name="Borneman A.R."/>
        </authorList>
    </citation>
    <scope>NUCLEOTIDE SEQUENCE [LARGE SCALE GENOMIC DNA]</scope>
    <source>
        <strain evidence="6">AWRI1</strain>
        <tissue evidence="6">Single Adult Female</tissue>
    </source>
</reference>
<comment type="caution">
    <text evidence="6">The sequence shown here is derived from an EMBL/GenBank/DDBJ whole genome shotgun (WGS) entry which is preliminary data.</text>
</comment>
<dbReference type="GO" id="GO:0005869">
    <property type="term" value="C:dynactin complex"/>
    <property type="evidence" value="ECO:0007669"/>
    <property type="project" value="InterPro"/>
</dbReference>
<evidence type="ECO:0000256" key="1">
    <source>
        <dbReference type="ARBA" id="ARBA00004496"/>
    </source>
</evidence>
<dbReference type="GO" id="GO:0030286">
    <property type="term" value="C:dynein complex"/>
    <property type="evidence" value="ECO:0007669"/>
    <property type="project" value="UniProtKB-KW"/>
</dbReference>
<dbReference type="AlphaFoldDB" id="A0AAN9T883"/>
<protein>
    <recommendedName>
        <fullName evidence="8">Dynactin subunit 2</fullName>
    </recommendedName>
</protein>
<gene>
    <name evidence="6" type="ORF">V9T40_011055</name>
</gene>
<comment type="similarity">
    <text evidence="2">Belongs to the dynactin subunit 2 family.</text>
</comment>